<dbReference type="PROSITE" id="PS50005">
    <property type="entry name" value="TPR"/>
    <property type="match status" value="2"/>
</dbReference>
<protein>
    <submittedName>
        <fullName evidence="4">Lipoprotein NlpI</fullName>
    </submittedName>
</protein>
<dbReference type="Gene3D" id="2.40.10.10">
    <property type="entry name" value="Trypsin-like serine proteases"/>
    <property type="match status" value="2"/>
</dbReference>
<accession>A0A4R6WJ47</accession>
<name>A0A4R6WJ47_9PROT</name>
<dbReference type="Gene3D" id="1.25.40.10">
    <property type="entry name" value="Tetratricopeptide repeat domain"/>
    <property type="match status" value="3"/>
</dbReference>
<dbReference type="SUPFAM" id="SSF48452">
    <property type="entry name" value="TPR-like"/>
    <property type="match status" value="1"/>
</dbReference>
<dbReference type="Pfam" id="PF13174">
    <property type="entry name" value="TPR_6"/>
    <property type="match status" value="1"/>
</dbReference>
<dbReference type="InterPro" id="IPR050498">
    <property type="entry name" value="Ycf3"/>
</dbReference>
<dbReference type="SUPFAM" id="SSF50494">
    <property type="entry name" value="Trypsin-like serine proteases"/>
    <property type="match status" value="1"/>
</dbReference>
<keyword evidence="2 3" id="KW-0802">TPR repeat</keyword>
<keyword evidence="1" id="KW-0677">Repeat</keyword>
<dbReference type="PANTHER" id="PTHR44858">
    <property type="entry name" value="TETRATRICOPEPTIDE REPEAT PROTEIN 6"/>
    <property type="match status" value="1"/>
</dbReference>
<dbReference type="InterPro" id="IPR011990">
    <property type="entry name" value="TPR-like_helical_dom_sf"/>
</dbReference>
<evidence type="ECO:0000313" key="5">
    <source>
        <dbReference type="Proteomes" id="UP000295783"/>
    </source>
</evidence>
<dbReference type="PANTHER" id="PTHR44858:SF1">
    <property type="entry name" value="UDP-N-ACETYLGLUCOSAMINE--PEPTIDE N-ACETYLGLUCOSAMINYLTRANSFERASE SPINDLY-RELATED"/>
    <property type="match status" value="1"/>
</dbReference>
<dbReference type="SMART" id="SM00028">
    <property type="entry name" value="TPR"/>
    <property type="match status" value="8"/>
</dbReference>
<dbReference type="Proteomes" id="UP000295783">
    <property type="component" value="Unassembled WGS sequence"/>
</dbReference>
<dbReference type="InterPro" id="IPR043504">
    <property type="entry name" value="Peptidase_S1_PA_chymotrypsin"/>
</dbReference>
<evidence type="ECO:0000256" key="3">
    <source>
        <dbReference type="PROSITE-ProRule" id="PRU00339"/>
    </source>
</evidence>
<dbReference type="InterPro" id="IPR019734">
    <property type="entry name" value="TPR_rpt"/>
</dbReference>
<evidence type="ECO:0000256" key="2">
    <source>
        <dbReference type="ARBA" id="ARBA00022803"/>
    </source>
</evidence>
<dbReference type="Pfam" id="PF13432">
    <property type="entry name" value="TPR_16"/>
    <property type="match status" value="1"/>
</dbReference>
<keyword evidence="4" id="KW-0449">Lipoprotein</keyword>
<feature type="repeat" description="TPR" evidence="3">
    <location>
        <begin position="322"/>
        <end position="355"/>
    </location>
</feature>
<keyword evidence="5" id="KW-1185">Reference proteome</keyword>
<reference evidence="4 5" key="1">
    <citation type="submission" date="2019-03" db="EMBL/GenBank/DDBJ databases">
        <title>Genomic Encyclopedia of Type Strains, Phase III (KMG-III): the genomes of soil and plant-associated and newly described type strains.</title>
        <authorList>
            <person name="Whitman W."/>
        </authorList>
    </citation>
    <scope>NUCLEOTIDE SEQUENCE [LARGE SCALE GENOMIC DNA]</scope>
    <source>
        <strain evidence="4 5">CGMCC 1.7660</strain>
    </source>
</reference>
<organism evidence="4 5">
    <name type="scientific">Dongia mobilis</name>
    <dbReference type="NCBI Taxonomy" id="578943"/>
    <lineage>
        <taxon>Bacteria</taxon>
        <taxon>Pseudomonadati</taxon>
        <taxon>Pseudomonadota</taxon>
        <taxon>Alphaproteobacteria</taxon>
        <taxon>Rhodospirillales</taxon>
        <taxon>Dongiaceae</taxon>
        <taxon>Dongia</taxon>
    </lineage>
</organism>
<proteinExistence type="predicted"/>
<sequence>MALSLLTAFPAAAADDDRIAAERKRGTPMGAVGMVLRLDADGALAGTGFLVSPCHIMTAAHVVADSNGISADQVLLFFAGTGRLGPADLGADYFGARSPARPVVWGDYQPTAEGDEAARPAASRKDSWNDWALLKLDRCLGDDGFGHFDLLPIATRDFTRSIGRRAVTAAGHPADRGNRDLTMDPSCTLLGQVQEAGWQHDCTTLPGNSGGPVLAARPEAGEEWPRVLAITVSSVSRARNADEILRPQIIDPADPSYLDLLATAVPVSAFLPRIAPYLPKDPRIDTYLARHGDAPDTGYDAQVPETAIEDLTAALRRQPGDASLLLRRGKWYEAAKDEAKALDDFSAALATNPNSAAALQARAMLRAARDNKMLGDAKAAMADIDRLIQRFPDHVNLRIARAGLLASAYDYEAATEEYDRVLQAEPDNVVALLSRASAQAELGRFADADADYDAAIAAEPDLAFIYVQRAHFNARRGDLAAAFADVDRALEIEQDMPAAISARAVFYLHAGGAELALAEVDRALALDPESGPTTALRGTIRQILGDLDGAIADFRKAGELDPKEPFDPLLLFLVLSEAGRTDEARQELETLLGRWPADEWPGPLARHFLGRLSATALEQRVDRGNDTARNYQAFDRHFYLGMAAYIEGDQATARAHLAAAVALDLSQFLEFDLARAYLERLGGGAFLKQTN</sequence>
<dbReference type="Pfam" id="PF13365">
    <property type="entry name" value="Trypsin_2"/>
    <property type="match status" value="1"/>
</dbReference>
<dbReference type="EMBL" id="SNYW01000013">
    <property type="protein sequence ID" value="TDQ78540.1"/>
    <property type="molecule type" value="Genomic_DNA"/>
</dbReference>
<evidence type="ECO:0000256" key="1">
    <source>
        <dbReference type="ARBA" id="ARBA00022737"/>
    </source>
</evidence>
<dbReference type="AlphaFoldDB" id="A0A4R6WJ47"/>
<gene>
    <name evidence="4" type="ORF">A8950_3596</name>
</gene>
<evidence type="ECO:0000313" key="4">
    <source>
        <dbReference type="EMBL" id="TDQ78540.1"/>
    </source>
</evidence>
<feature type="repeat" description="TPR" evidence="3">
    <location>
        <begin position="395"/>
        <end position="428"/>
    </location>
</feature>
<comment type="caution">
    <text evidence="4">The sequence shown here is derived from an EMBL/GenBank/DDBJ whole genome shotgun (WGS) entry which is preliminary data.</text>
</comment>
<dbReference type="InterPro" id="IPR009003">
    <property type="entry name" value="Peptidase_S1_PA"/>
</dbReference>